<dbReference type="AlphaFoldDB" id="A0A0F3GME6"/>
<organism evidence="2 3">
    <name type="scientific">Candidatus Magnetobacterium bavaricum</name>
    <dbReference type="NCBI Taxonomy" id="29290"/>
    <lineage>
        <taxon>Bacteria</taxon>
        <taxon>Pseudomonadati</taxon>
        <taxon>Nitrospirota</taxon>
        <taxon>Thermodesulfovibrionia</taxon>
        <taxon>Thermodesulfovibrionales</taxon>
        <taxon>Candidatus Magnetobacteriaceae</taxon>
        <taxon>Candidatus Magnetobacterium</taxon>
    </lineage>
</organism>
<dbReference type="EMBL" id="LACI01002058">
    <property type="protein sequence ID" value="KJU83066.1"/>
    <property type="molecule type" value="Genomic_DNA"/>
</dbReference>
<keyword evidence="3" id="KW-1185">Reference proteome</keyword>
<sequence>MRKGRLILLIVIPLLLLCAGVVAYYFFVWRDDGQTPTPNIVVSGQQDKILDNSIELKVFYPDGAELKKINIKSKQTFDAMKTAEAALTELFSGKSIPNRSAIPSDVKIIGLYYGIDKILYVDVSGELQRNFHGDAMAELLLLKSIYETAVNNMEVEDVKLLINSTETESLGGHFYLKYPLKGIVTQEIVVDGSHKSG</sequence>
<name>A0A0F3GME6_9BACT</name>
<gene>
    <name evidence="2" type="ORF">MBAV_004740</name>
</gene>
<reference evidence="2 3" key="1">
    <citation type="submission" date="2015-02" db="EMBL/GenBank/DDBJ databases">
        <title>Single-cell genomics of uncultivated deep-branching MTB reveals a conserved set of magnetosome genes.</title>
        <authorList>
            <person name="Kolinko S."/>
            <person name="Richter M."/>
            <person name="Glockner F.O."/>
            <person name="Brachmann A."/>
            <person name="Schuler D."/>
        </authorList>
    </citation>
    <scope>NUCLEOTIDE SEQUENCE [LARGE SCALE GENOMIC DNA]</scope>
    <source>
        <strain evidence="2">TM-1</strain>
    </source>
</reference>
<protein>
    <submittedName>
        <fullName evidence="2">Sporulation and spore germination</fullName>
    </submittedName>
</protein>
<accession>A0A0F3GME6</accession>
<feature type="domain" description="GerMN" evidence="1">
    <location>
        <begin position="83"/>
        <end position="171"/>
    </location>
</feature>
<dbReference type="InterPro" id="IPR019606">
    <property type="entry name" value="GerMN"/>
</dbReference>
<evidence type="ECO:0000313" key="2">
    <source>
        <dbReference type="EMBL" id="KJU83066.1"/>
    </source>
</evidence>
<dbReference type="Proteomes" id="UP000033423">
    <property type="component" value="Unassembled WGS sequence"/>
</dbReference>
<comment type="caution">
    <text evidence="2">The sequence shown here is derived from an EMBL/GenBank/DDBJ whole genome shotgun (WGS) entry which is preliminary data.</text>
</comment>
<evidence type="ECO:0000313" key="3">
    <source>
        <dbReference type="Proteomes" id="UP000033423"/>
    </source>
</evidence>
<dbReference type="SMART" id="SM00909">
    <property type="entry name" value="Germane"/>
    <property type="match status" value="1"/>
</dbReference>
<proteinExistence type="predicted"/>
<dbReference type="Pfam" id="PF10646">
    <property type="entry name" value="Germane"/>
    <property type="match status" value="1"/>
</dbReference>
<evidence type="ECO:0000259" key="1">
    <source>
        <dbReference type="SMART" id="SM00909"/>
    </source>
</evidence>